<organism evidence="2 3">
    <name type="scientific">Roridomyces roridus</name>
    <dbReference type="NCBI Taxonomy" id="1738132"/>
    <lineage>
        <taxon>Eukaryota</taxon>
        <taxon>Fungi</taxon>
        <taxon>Dikarya</taxon>
        <taxon>Basidiomycota</taxon>
        <taxon>Agaricomycotina</taxon>
        <taxon>Agaricomycetes</taxon>
        <taxon>Agaricomycetidae</taxon>
        <taxon>Agaricales</taxon>
        <taxon>Marasmiineae</taxon>
        <taxon>Mycenaceae</taxon>
        <taxon>Roridomyces</taxon>
    </lineage>
</organism>
<evidence type="ECO:0000256" key="1">
    <source>
        <dbReference type="SAM" id="MobiDB-lite"/>
    </source>
</evidence>
<accession>A0AAD7B5H6</accession>
<evidence type="ECO:0000313" key="2">
    <source>
        <dbReference type="EMBL" id="KAJ7610231.1"/>
    </source>
</evidence>
<comment type="caution">
    <text evidence="2">The sequence shown here is derived from an EMBL/GenBank/DDBJ whole genome shotgun (WGS) entry which is preliminary data.</text>
</comment>
<reference evidence="2" key="1">
    <citation type="submission" date="2023-03" db="EMBL/GenBank/DDBJ databases">
        <title>Massive genome expansion in bonnet fungi (Mycena s.s.) driven by repeated elements and novel gene families across ecological guilds.</title>
        <authorList>
            <consortium name="Lawrence Berkeley National Laboratory"/>
            <person name="Harder C.B."/>
            <person name="Miyauchi S."/>
            <person name="Viragh M."/>
            <person name="Kuo A."/>
            <person name="Thoen E."/>
            <person name="Andreopoulos B."/>
            <person name="Lu D."/>
            <person name="Skrede I."/>
            <person name="Drula E."/>
            <person name="Henrissat B."/>
            <person name="Morin E."/>
            <person name="Kohler A."/>
            <person name="Barry K."/>
            <person name="LaButti K."/>
            <person name="Morin E."/>
            <person name="Salamov A."/>
            <person name="Lipzen A."/>
            <person name="Mereny Z."/>
            <person name="Hegedus B."/>
            <person name="Baldrian P."/>
            <person name="Stursova M."/>
            <person name="Weitz H."/>
            <person name="Taylor A."/>
            <person name="Grigoriev I.V."/>
            <person name="Nagy L.G."/>
            <person name="Martin F."/>
            <person name="Kauserud H."/>
        </authorList>
    </citation>
    <scope>NUCLEOTIDE SEQUENCE</scope>
    <source>
        <strain evidence="2">9284</strain>
    </source>
</reference>
<dbReference type="Proteomes" id="UP001221142">
    <property type="component" value="Unassembled WGS sequence"/>
</dbReference>
<name>A0AAD7B5H6_9AGAR</name>
<keyword evidence="3" id="KW-1185">Reference proteome</keyword>
<protein>
    <submittedName>
        <fullName evidence="2">Uncharacterized protein</fullName>
    </submittedName>
</protein>
<evidence type="ECO:0000313" key="3">
    <source>
        <dbReference type="Proteomes" id="UP001221142"/>
    </source>
</evidence>
<dbReference type="AlphaFoldDB" id="A0AAD7B5H6"/>
<dbReference type="EMBL" id="JARKIF010000036">
    <property type="protein sequence ID" value="KAJ7610231.1"/>
    <property type="molecule type" value="Genomic_DNA"/>
</dbReference>
<feature type="region of interest" description="Disordered" evidence="1">
    <location>
        <begin position="121"/>
        <end position="145"/>
    </location>
</feature>
<sequence>MSYEVPFKVRLPQSLAIQRERLGAARLRPQDIGDEFELERKRADTTWLEDGVWSEYVDFPRNREKAENREKADARISGLFFRGRATTEKVQCHRAVPLNARGCVSQRRELGPNCNTAYPRAAGGDNGRESSAGGATSNGTVSDVHPFREPVAGKLRSALVLSGSWHSTHYIPEDIEESICISGGHGKKIIRAEDVDDNCSRVLSMKQASAAAKTCYWRLRRAGDFDHFPDGVVYAAPLILVPCKAKIPQGETLLRITPHNDCLSWC</sequence>
<proteinExistence type="predicted"/>
<gene>
    <name evidence="2" type="ORF">FB45DRAFT_876033</name>
</gene>